<evidence type="ECO:0008006" key="4">
    <source>
        <dbReference type="Google" id="ProtNLM"/>
    </source>
</evidence>
<dbReference type="STRING" id="1163406.A0A0L0MZE5"/>
<dbReference type="EMBL" id="LFRF01000039">
    <property type="protein sequence ID" value="KND87268.1"/>
    <property type="molecule type" value="Genomic_DNA"/>
</dbReference>
<name>A0A0L0MZE5_TOLOC</name>
<gene>
    <name evidence="2" type="ORF">TOPH_08099</name>
</gene>
<dbReference type="OrthoDB" id="4936486at2759"/>
<sequence>MNSGRKQSSKSDHHQPCRKIESFAEKIFARPATLVTPLIIGGFNVLYPMRIDGLSANALIRCPIPPRHISRRENACGSRDGCMHQPTHSCPGSETPQPYIDPDIGPFMIIQDLGSRRGRHGPGSRSSPRGVSQIGQTKPTVSFGFAEENWSARSKYAPATLPAPDGWGSFRLWSDDSRPANILVDENDHVLGAIDWEFAYVGPTQFALDPPWWLQLDVPEMWDDGIERRLQTWRSAMKEVEQDMSPGSLLLAAYMRESWVTGRFWLNYAARKGWAFDTVCWKYMDERFFGERERDVPTEEVWKTKVQLLNQEDQAAMEPLVLTKMEESNKRVLIEWDAAEARKRPSPLLFD</sequence>
<reference evidence="2 3" key="1">
    <citation type="journal article" date="2015" name="BMC Genomics">
        <title>The genome of the truffle-parasite Tolypocladium ophioglossoides and the evolution of antifungal peptaibiotics.</title>
        <authorList>
            <person name="Quandt C.A."/>
            <person name="Bushley K.E."/>
            <person name="Spatafora J.W."/>
        </authorList>
    </citation>
    <scope>NUCLEOTIDE SEQUENCE [LARGE SCALE GENOMIC DNA]</scope>
    <source>
        <strain evidence="2 3">CBS 100239</strain>
    </source>
</reference>
<dbReference type="Proteomes" id="UP000036947">
    <property type="component" value="Unassembled WGS sequence"/>
</dbReference>
<comment type="caution">
    <text evidence="2">The sequence shown here is derived from an EMBL/GenBank/DDBJ whole genome shotgun (WGS) entry which is preliminary data.</text>
</comment>
<evidence type="ECO:0000313" key="2">
    <source>
        <dbReference type="EMBL" id="KND87268.1"/>
    </source>
</evidence>
<feature type="region of interest" description="Disordered" evidence="1">
    <location>
        <begin position="115"/>
        <end position="138"/>
    </location>
</feature>
<keyword evidence="3" id="KW-1185">Reference proteome</keyword>
<feature type="compositionally biased region" description="Low complexity" evidence="1">
    <location>
        <begin position="123"/>
        <end position="132"/>
    </location>
</feature>
<dbReference type="AlphaFoldDB" id="A0A0L0MZE5"/>
<protein>
    <recommendedName>
        <fullName evidence="4">Aminoglycoside phosphotransferase domain-containing protein</fullName>
    </recommendedName>
</protein>
<accession>A0A0L0MZE5</accession>
<proteinExistence type="predicted"/>
<evidence type="ECO:0000256" key="1">
    <source>
        <dbReference type="SAM" id="MobiDB-lite"/>
    </source>
</evidence>
<organism evidence="2 3">
    <name type="scientific">Tolypocladium ophioglossoides (strain CBS 100239)</name>
    <name type="common">Snaketongue truffleclub</name>
    <name type="synonym">Elaphocordyceps ophioglossoides</name>
    <dbReference type="NCBI Taxonomy" id="1163406"/>
    <lineage>
        <taxon>Eukaryota</taxon>
        <taxon>Fungi</taxon>
        <taxon>Dikarya</taxon>
        <taxon>Ascomycota</taxon>
        <taxon>Pezizomycotina</taxon>
        <taxon>Sordariomycetes</taxon>
        <taxon>Hypocreomycetidae</taxon>
        <taxon>Hypocreales</taxon>
        <taxon>Ophiocordycipitaceae</taxon>
        <taxon>Tolypocladium</taxon>
    </lineage>
</organism>
<dbReference type="SUPFAM" id="SSF56112">
    <property type="entry name" value="Protein kinase-like (PK-like)"/>
    <property type="match status" value="1"/>
</dbReference>
<dbReference type="InterPro" id="IPR011009">
    <property type="entry name" value="Kinase-like_dom_sf"/>
</dbReference>
<evidence type="ECO:0000313" key="3">
    <source>
        <dbReference type="Proteomes" id="UP000036947"/>
    </source>
</evidence>